<name>A0A0D0AC94_9AGAM</name>
<dbReference type="HOGENOM" id="CLU_2997996_0_0_1"/>
<accession>A0A0D0AC94</accession>
<reference evidence="2" key="2">
    <citation type="submission" date="2015-01" db="EMBL/GenBank/DDBJ databases">
        <title>Evolutionary Origins and Diversification of the Mycorrhizal Mutualists.</title>
        <authorList>
            <consortium name="DOE Joint Genome Institute"/>
            <consortium name="Mycorrhizal Genomics Consortium"/>
            <person name="Kohler A."/>
            <person name="Kuo A."/>
            <person name="Nagy L.G."/>
            <person name="Floudas D."/>
            <person name="Copeland A."/>
            <person name="Barry K.W."/>
            <person name="Cichocki N."/>
            <person name="Veneault-Fourrey C."/>
            <person name="LaButti K."/>
            <person name="Lindquist E.A."/>
            <person name="Lipzen A."/>
            <person name="Lundell T."/>
            <person name="Morin E."/>
            <person name="Murat C."/>
            <person name="Riley R."/>
            <person name="Ohm R."/>
            <person name="Sun H."/>
            <person name="Tunlid A."/>
            <person name="Henrissat B."/>
            <person name="Grigoriev I.V."/>
            <person name="Hibbett D.S."/>
            <person name="Martin F."/>
        </authorList>
    </citation>
    <scope>NUCLEOTIDE SEQUENCE [LARGE SCALE GENOMIC DNA]</scope>
    <source>
        <strain evidence="2">UH-Slu-Lm8-n1</strain>
    </source>
</reference>
<sequence>MIGGETCGASIGCLTIWGWDFKLKNWDSMRTSMYRKGGIKVKCQREQQLMDMGTTSG</sequence>
<proteinExistence type="predicted"/>
<dbReference type="InParanoid" id="A0A0D0AC94"/>
<organism evidence="1 2">
    <name type="scientific">Suillus luteus UH-Slu-Lm8-n1</name>
    <dbReference type="NCBI Taxonomy" id="930992"/>
    <lineage>
        <taxon>Eukaryota</taxon>
        <taxon>Fungi</taxon>
        <taxon>Dikarya</taxon>
        <taxon>Basidiomycota</taxon>
        <taxon>Agaricomycotina</taxon>
        <taxon>Agaricomycetes</taxon>
        <taxon>Agaricomycetidae</taxon>
        <taxon>Boletales</taxon>
        <taxon>Suillineae</taxon>
        <taxon>Suillaceae</taxon>
        <taxon>Suillus</taxon>
    </lineage>
</organism>
<gene>
    <name evidence="1" type="ORF">CY34DRAFT_814487</name>
</gene>
<evidence type="ECO:0000313" key="1">
    <source>
        <dbReference type="EMBL" id="KIK31857.1"/>
    </source>
</evidence>
<dbReference type="Proteomes" id="UP000054485">
    <property type="component" value="Unassembled WGS sequence"/>
</dbReference>
<keyword evidence="2" id="KW-1185">Reference proteome</keyword>
<dbReference type="AlphaFoldDB" id="A0A0D0AC94"/>
<dbReference type="EMBL" id="KN836584">
    <property type="protein sequence ID" value="KIK31857.1"/>
    <property type="molecule type" value="Genomic_DNA"/>
</dbReference>
<protein>
    <submittedName>
        <fullName evidence="1">Uncharacterized protein</fullName>
    </submittedName>
</protein>
<evidence type="ECO:0000313" key="2">
    <source>
        <dbReference type="Proteomes" id="UP000054485"/>
    </source>
</evidence>
<reference evidence="1 2" key="1">
    <citation type="submission" date="2014-04" db="EMBL/GenBank/DDBJ databases">
        <authorList>
            <consortium name="DOE Joint Genome Institute"/>
            <person name="Kuo A."/>
            <person name="Ruytinx J."/>
            <person name="Rineau F."/>
            <person name="Colpaert J."/>
            <person name="Kohler A."/>
            <person name="Nagy L.G."/>
            <person name="Floudas D."/>
            <person name="Copeland A."/>
            <person name="Barry K.W."/>
            <person name="Cichocki N."/>
            <person name="Veneault-Fourrey C."/>
            <person name="LaButti K."/>
            <person name="Lindquist E.A."/>
            <person name="Lipzen A."/>
            <person name="Lundell T."/>
            <person name="Morin E."/>
            <person name="Murat C."/>
            <person name="Sun H."/>
            <person name="Tunlid A."/>
            <person name="Henrissat B."/>
            <person name="Grigoriev I.V."/>
            <person name="Hibbett D.S."/>
            <person name="Martin F."/>
            <person name="Nordberg H.P."/>
            <person name="Cantor M.N."/>
            <person name="Hua S.X."/>
        </authorList>
    </citation>
    <scope>NUCLEOTIDE SEQUENCE [LARGE SCALE GENOMIC DNA]</scope>
    <source>
        <strain evidence="1 2">UH-Slu-Lm8-n1</strain>
    </source>
</reference>